<comment type="caution">
    <text evidence="1">The sequence shown here is derived from an EMBL/GenBank/DDBJ whole genome shotgun (WGS) entry which is preliminary data.</text>
</comment>
<protein>
    <submittedName>
        <fullName evidence="1">Uncharacterized protein</fullName>
    </submittedName>
</protein>
<proteinExistence type="predicted"/>
<evidence type="ECO:0000313" key="1">
    <source>
        <dbReference type="EMBL" id="KKN65852.1"/>
    </source>
</evidence>
<organism evidence="1">
    <name type="scientific">marine sediment metagenome</name>
    <dbReference type="NCBI Taxonomy" id="412755"/>
    <lineage>
        <taxon>unclassified sequences</taxon>
        <taxon>metagenomes</taxon>
        <taxon>ecological metagenomes</taxon>
    </lineage>
</organism>
<reference evidence="1" key="1">
    <citation type="journal article" date="2015" name="Nature">
        <title>Complex archaea that bridge the gap between prokaryotes and eukaryotes.</title>
        <authorList>
            <person name="Spang A."/>
            <person name="Saw J.H."/>
            <person name="Jorgensen S.L."/>
            <person name="Zaremba-Niedzwiedzka K."/>
            <person name="Martijn J."/>
            <person name="Lind A.E."/>
            <person name="van Eijk R."/>
            <person name="Schleper C."/>
            <person name="Guy L."/>
            <person name="Ettema T.J."/>
        </authorList>
    </citation>
    <scope>NUCLEOTIDE SEQUENCE</scope>
</reference>
<gene>
    <name evidence="1" type="ORF">LCGC14_0477880</name>
</gene>
<name>A0A0F9STD5_9ZZZZ</name>
<accession>A0A0F9STD5</accession>
<sequence>MQEQENLEDVGVGTKEIEKLKPEIVKIVKATVEPVGDKNSKKVVCEVEHSAAQDNIKISSAKIEAKAFKLAIGGLWFNQDEDKNIRKGSLLANFLSFMKAEKVKDLEGKTCMTVEDDSGYLVFRAY</sequence>
<dbReference type="AlphaFoldDB" id="A0A0F9STD5"/>
<dbReference type="EMBL" id="LAZR01000515">
    <property type="protein sequence ID" value="KKN65852.1"/>
    <property type="molecule type" value="Genomic_DNA"/>
</dbReference>